<dbReference type="InterPro" id="IPR036676">
    <property type="entry name" value="PurM-like_C_sf"/>
</dbReference>
<comment type="function">
    <text evidence="2">Catalyzes the ATP-dependent phosphorylation of thiamine-monophosphate (TMP) to form thiamine-pyrophosphate (TPP), the active form of vitamin B1.</text>
</comment>
<feature type="binding site" evidence="2">
    <location>
        <position position="331"/>
    </location>
    <ligand>
        <name>substrate</name>
    </ligand>
</feature>
<comment type="similarity">
    <text evidence="2">Belongs to the thiamine-monophosphate kinase family.</text>
</comment>
<feature type="binding site" evidence="2">
    <location>
        <position position="275"/>
    </location>
    <ligand>
        <name>substrate</name>
    </ligand>
</feature>
<dbReference type="CDD" id="cd02194">
    <property type="entry name" value="ThiL"/>
    <property type="match status" value="1"/>
</dbReference>
<comment type="pathway">
    <text evidence="2">Cofactor biosynthesis; thiamine diphosphate biosynthesis; thiamine diphosphate from thiamine phosphate: step 1/1.</text>
</comment>
<keyword evidence="6" id="KW-1185">Reference proteome</keyword>
<dbReference type="NCBIfam" id="TIGR01379">
    <property type="entry name" value="thiL"/>
    <property type="match status" value="1"/>
</dbReference>
<feature type="binding site" evidence="2">
    <location>
        <position position="34"/>
    </location>
    <ligand>
        <name>Mg(2+)</name>
        <dbReference type="ChEBI" id="CHEBI:18420"/>
        <label>3</label>
    </ligand>
</feature>
<gene>
    <name evidence="2 5" type="primary">thiL</name>
    <name evidence="5" type="ORF">QBE54_07565</name>
</gene>
<evidence type="ECO:0000259" key="3">
    <source>
        <dbReference type="Pfam" id="PF00586"/>
    </source>
</evidence>
<protein>
    <recommendedName>
        <fullName evidence="2">Thiamine-monophosphate kinase</fullName>
        <shortName evidence="2">TMP kinase</shortName>
        <shortName evidence="2">Thiamine-phosphate kinase</shortName>
        <ecNumber evidence="2">2.7.4.16</ecNumber>
    </recommendedName>
</protein>
<keyword evidence="2 5" id="KW-0808">Transferase</keyword>
<feature type="binding site" evidence="2">
    <location>
        <position position="155"/>
    </location>
    <ligand>
        <name>ATP</name>
        <dbReference type="ChEBI" id="CHEBI:30616"/>
    </ligand>
</feature>
<comment type="caution">
    <text evidence="2">Lacks conserved residue(s) required for the propagation of feature annotation.</text>
</comment>
<feature type="domain" description="PurM-like N-terminal" evidence="3">
    <location>
        <begin position="32"/>
        <end position="146"/>
    </location>
</feature>
<evidence type="ECO:0000313" key="6">
    <source>
        <dbReference type="Proteomes" id="UP001461341"/>
    </source>
</evidence>
<keyword evidence="2" id="KW-0067">ATP-binding</keyword>
<dbReference type="EC" id="2.7.4.16" evidence="2"/>
<dbReference type="InterPro" id="IPR016188">
    <property type="entry name" value="PurM-like_N"/>
</dbReference>
<dbReference type="HAMAP" id="MF_02128">
    <property type="entry name" value="TMP_kinase"/>
    <property type="match status" value="1"/>
</dbReference>
<feature type="binding site" evidence="2">
    <location>
        <position position="34"/>
    </location>
    <ligand>
        <name>Mg(2+)</name>
        <dbReference type="ChEBI" id="CHEBI:18420"/>
        <label>4</label>
    </ligand>
</feature>
<evidence type="ECO:0000256" key="2">
    <source>
        <dbReference type="HAMAP-Rule" id="MF_02128"/>
    </source>
</evidence>
<dbReference type="Pfam" id="PF02769">
    <property type="entry name" value="AIRS_C"/>
    <property type="match status" value="1"/>
</dbReference>
<dbReference type="SUPFAM" id="SSF55326">
    <property type="entry name" value="PurM N-terminal domain-like"/>
    <property type="match status" value="1"/>
</dbReference>
<dbReference type="Gene3D" id="3.30.1330.10">
    <property type="entry name" value="PurM-like, N-terminal domain"/>
    <property type="match status" value="1"/>
</dbReference>
<feature type="binding site" evidence="2">
    <location>
        <position position="49"/>
    </location>
    <ligand>
        <name>Mg(2+)</name>
        <dbReference type="ChEBI" id="CHEBI:18420"/>
        <label>4</label>
    </ligand>
</feature>
<keyword evidence="2" id="KW-0547">Nucleotide-binding</keyword>
<feature type="binding site" evidence="2">
    <location>
        <position position="80"/>
    </location>
    <ligand>
        <name>Mg(2+)</name>
        <dbReference type="ChEBI" id="CHEBI:18420"/>
        <label>3</label>
    </ligand>
</feature>
<feature type="binding site" evidence="2">
    <location>
        <position position="222"/>
    </location>
    <ligand>
        <name>Mg(2+)</name>
        <dbReference type="ChEBI" id="CHEBI:18420"/>
        <label>3</label>
    </ligand>
</feature>
<dbReference type="Gene3D" id="3.90.650.10">
    <property type="entry name" value="PurM-like C-terminal domain"/>
    <property type="match status" value="1"/>
</dbReference>
<accession>A0ABZ2YCN1</accession>
<feature type="binding site" evidence="2">
    <location>
        <position position="51"/>
    </location>
    <ligand>
        <name>Mg(2+)</name>
        <dbReference type="ChEBI" id="CHEBI:18420"/>
        <label>2</label>
    </ligand>
</feature>
<feature type="binding site" evidence="2">
    <location>
        <position position="80"/>
    </location>
    <ligand>
        <name>Mg(2+)</name>
        <dbReference type="ChEBI" id="CHEBI:18420"/>
        <label>2</label>
    </ligand>
</feature>
<feature type="binding site" evidence="2">
    <location>
        <position position="58"/>
    </location>
    <ligand>
        <name>substrate</name>
    </ligand>
</feature>
<dbReference type="InterPro" id="IPR006283">
    <property type="entry name" value="ThiL-like"/>
</dbReference>
<feature type="binding site" evidence="2">
    <location>
        <position position="128"/>
    </location>
    <ligand>
        <name>Mg(2+)</name>
        <dbReference type="ChEBI" id="CHEBI:18420"/>
        <label>1</label>
    </ligand>
</feature>
<dbReference type="Pfam" id="PF00586">
    <property type="entry name" value="AIRS"/>
    <property type="match status" value="1"/>
</dbReference>
<feature type="binding site" evidence="2">
    <location>
        <position position="224"/>
    </location>
    <ligand>
        <name>ATP</name>
        <dbReference type="ChEBI" id="CHEBI:30616"/>
    </ligand>
</feature>
<reference evidence="5 6" key="1">
    <citation type="submission" date="2023-03" db="EMBL/GenBank/DDBJ databases">
        <title>Novel Species.</title>
        <authorList>
            <person name="Ma S."/>
        </authorList>
    </citation>
    <scope>NUCLEOTIDE SEQUENCE [LARGE SCALE GENOMIC DNA]</scope>
    <source>
        <strain evidence="5 6">B11</strain>
    </source>
</reference>
<evidence type="ECO:0000256" key="1">
    <source>
        <dbReference type="ARBA" id="ARBA00022977"/>
    </source>
</evidence>
<sequence>MSYLGEIGEFGFIERIKATFSTSSPLLLQGIGDDCAVFKGREGWHTLVTCDAQVEDVHFKTGLFPPFLLGRRILAVNVSDIAAMGGLPRFALLSFALRPELEEKWLSEVLRGIKEEAERFGVEVIGGNLSSIASSLVFDVTLIGEVESKYPLLLRKNARVGDRVLITGYPGEAACGLQIILEGSQEEIVRFERLCRRCFAPSPRLEEGRVIAESGYPCALIDVSDGLLQDLSHLLDASQVGVVIHLEDLPLSGEVQEFAREKGIDPFLPILSGGEDFELLFTAPPWLAEELQREIQRRTGTPVWVIGEVVEERGLRLYREGKEVSIDRRGWNHFGRGRA</sequence>
<evidence type="ECO:0000259" key="4">
    <source>
        <dbReference type="Pfam" id="PF02769"/>
    </source>
</evidence>
<name>A0ABZ2YCN1_9BACT</name>
<dbReference type="EMBL" id="CP121689">
    <property type="protein sequence ID" value="WZL75445.1"/>
    <property type="molecule type" value="Genomic_DNA"/>
</dbReference>
<dbReference type="InterPro" id="IPR010918">
    <property type="entry name" value="PurM-like_C_dom"/>
</dbReference>
<dbReference type="RefSeq" id="WP_369017592.1">
    <property type="nucleotide sequence ID" value="NZ_CP121689.1"/>
</dbReference>
<organism evidence="5 6">
    <name type="scientific">Thermatribacter velox</name>
    <dbReference type="NCBI Taxonomy" id="3039681"/>
    <lineage>
        <taxon>Bacteria</taxon>
        <taxon>Pseudomonadati</taxon>
        <taxon>Atribacterota</taxon>
        <taxon>Atribacteria</taxon>
        <taxon>Atribacterales</taxon>
        <taxon>Thermatribacteraceae</taxon>
        <taxon>Thermatribacter</taxon>
    </lineage>
</organism>
<feature type="binding site" evidence="2">
    <location>
        <begin position="127"/>
        <end position="128"/>
    </location>
    <ligand>
        <name>ATP</name>
        <dbReference type="ChEBI" id="CHEBI:30616"/>
    </ligand>
</feature>
<keyword evidence="2 5" id="KW-0418">Kinase</keyword>
<proteinExistence type="inferred from homology"/>
<evidence type="ECO:0000313" key="5">
    <source>
        <dbReference type="EMBL" id="WZL75445.1"/>
    </source>
</evidence>
<keyword evidence="2" id="KW-0460">Magnesium</keyword>
<feature type="domain" description="PurM-like C-terminal" evidence="4">
    <location>
        <begin position="159"/>
        <end position="318"/>
    </location>
</feature>
<dbReference type="PIRSF" id="PIRSF005303">
    <property type="entry name" value="Thiam_monoph_kin"/>
    <property type="match status" value="1"/>
</dbReference>
<dbReference type="PANTHER" id="PTHR30270:SF0">
    <property type="entry name" value="THIAMINE-MONOPHOSPHATE KINASE"/>
    <property type="match status" value="1"/>
</dbReference>
<keyword evidence="1 2" id="KW-0784">Thiamine biosynthesis</keyword>
<feature type="binding site" evidence="2">
    <location>
        <position position="51"/>
    </location>
    <ligand>
        <name>Mg(2+)</name>
        <dbReference type="ChEBI" id="CHEBI:18420"/>
        <label>1</label>
    </ligand>
</feature>
<dbReference type="SUPFAM" id="SSF56042">
    <property type="entry name" value="PurM C-terminal domain-like"/>
    <property type="match status" value="1"/>
</dbReference>
<dbReference type="GO" id="GO:0009030">
    <property type="term" value="F:thiamine-phosphate kinase activity"/>
    <property type="evidence" value="ECO:0007669"/>
    <property type="project" value="UniProtKB-EC"/>
</dbReference>
<comment type="catalytic activity">
    <reaction evidence="2">
        <text>thiamine phosphate + ATP = thiamine diphosphate + ADP</text>
        <dbReference type="Rhea" id="RHEA:15913"/>
        <dbReference type="ChEBI" id="CHEBI:30616"/>
        <dbReference type="ChEBI" id="CHEBI:37575"/>
        <dbReference type="ChEBI" id="CHEBI:58937"/>
        <dbReference type="ChEBI" id="CHEBI:456216"/>
        <dbReference type="EC" id="2.7.4.16"/>
    </reaction>
</comment>
<feature type="binding site" evidence="2">
    <location>
        <position position="225"/>
    </location>
    <ligand>
        <name>Mg(2+)</name>
        <dbReference type="ChEBI" id="CHEBI:18420"/>
        <label>5</label>
    </ligand>
</feature>
<dbReference type="InterPro" id="IPR036921">
    <property type="entry name" value="PurM-like_N_sf"/>
</dbReference>
<keyword evidence="2" id="KW-0479">Metal-binding</keyword>
<dbReference type="PANTHER" id="PTHR30270">
    <property type="entry name" value="THIAMINE-MONOPHOSPHATE KINASE"/>
    <property type="match status" value="1"/>
</dbReference>
<dbReference type="Proteomes" id="UP001461341">
    <property type="component" value="Chromosome"/>
</dbReference>
<feature type="binding site" evidence="2">
    <location>
        <position position="80"/>
    </location>
    <ligand>
        <name>Mg(2+)</name>
        <dbReference type="ChEBI" id="CHEBI:18420"/>
        <label>4</label>
    </ligand>
</feature>
<comment type="miscellaneous">
    <text evidence="2">Reaction mechanism of ThiL seems to utilize a direct, inline transfer of the gamma-phosphate of ATP to TMP rather than a phosphorylated enzyme intermediate.</text>
</comment>